<dbReference type="SMART" id="SM00028">
    <property type="entry name" value="TPR"/>
    <property type="match status" value="5"/>
</dbReference>
<name>A0A7K2IYB0_9ACTN</name>
<gene>
    <name evidence="3" type="ORF">GTW20_22595</name>
</gene>
<dbReference type="SUPFAM" id="SSF48452">
    <property type="entry name" value="TPR-like"/>
    <property type="match status" value="1"/>
</dbReference>
<dbReference type="AlphaFoldDB" id="A0A7K2IYB0"/>
<dbReference type="Gene3D" id="1.10.10.10">
    <property type="entry name" value="Winged helix-like DNA-binding domain superfamily/Winged helix DNA-binding domain"/>
    <property type="match status" value="1"/>
</dbReference>
<reference evidence="3 4" key="1">
    <citation type="journal article" date="2019" name="Nat. Commun.">
        <title>The antimicrobial potential of Streptomyces from insect microbiomes.</title>
        <authorList>
            <person name="Chevrette M.G."/>
            <person name="Carlson C.M."/>
            <person name="Ortega H.E."/>
            <person name="Thomas C."/>
            <person name="Ananiev G.E."/>
            <person name="Barns K.J."/>
            <person name="Book A.J."/>
            <person name="Cagnazzo J."/>
            <person name="Carlos C."/>
            <person name="Flanigan W."/>
            <person name="Grubbs K.J."/>
            <person name="Horn H.A."/>
            <person name="Hoffmann F.M."/>
            <person name="Klassen J.L."/>
            <person name="Knack J.J."/>
            <person name="Lewin G.R."/>
            <person name="McDonald B.R."/>
            <person name="Muller L."/>
            <person name="Melo W.G.P."/>
            <person name="Pinto-Tomas A.A."/>
            <person name="Schmitz A."/>
            <person name="Wendt-Pienkowski E."/>
            <person name="Wildman S."/>
            <person name="Zhao M."/>
            <person name="Zhang F."/>
            <person name="Bugni T.S."/>
            <person name="Andes D.R."/>
            <person name="Pupo M.T."/>
            <person name="Currie C.R."/>
        </authorList>
    </citation>
    <scope>NUCLEOTIDE SEQUENCE [LARGE SCALE GENOMIC DNA]</scope>
    <source>
        <strain evidence="3 4">SID5840</strain>
    </source>
</reference>
<evidence type="ECO:0000256" key="2">
    <source>
        <dbReference type="SAM" id="MobiDB-lite"/>
    </source>
</evidence>
<dbReference type="PANTHER" id="PTHR47691">
    <property type="entry name" value="REGULATOR-RELATED"/>
    <property type="match status" value="1"/>
</dbReference>
<evidence type="ECO:0000313" key="3">
    <source>
        <dbReference type="EMBL" id="MYR34970.1"/>
    </source>
</evidence>
<feature type="repeat" description="TPR" evidence="1">
    <location>
        <begin position="622"/>
        <end position="655"/>
    </location>
</feature>
<dbReference type="Gene3D" id="1.25.40.10">
    <property type="entry name" value="Tetratricopeptide repeat domain"/>
    <property type="match status" value="2"/>
</dbReference>
<feature type="region of interest" description="Disordered" evidence="2">
    <location>
        <begin position="649"/>
        <end position="670"/>
    </location>
</feature>
<dbReference type="Pfam" id="PF13432">
    <property type="entry name" value="TPR_16"/>
    <property type="match status" value="1"/>
</dbReference>
<dbReference type="Gene3D" id="3.40.50.300">
    <property type="entry name" value="P-loop containing nucleotide triphosphate hydrolases"/>
    <property type="match status" value="1"/>
</dbReference>
<dbReference type="InterPro" id="IPR036388">
    <property type="entry name" value="WH-like_DNA-bd_sf"/>
</dbReference>
<feature type="compositionally biased region" description="Basic and acidic residues" evidence="2">
    <location>
        <begin position="652"/>
        <end position="670"/>
    </location>
</feature>
<dbReference type="Pfam" id="PF13424">
    <property type="entry name" value="TPR_12"/>
    <property type="match status" value="1"/>
</dbReference>
<dbReference type="SUPFAM" id="SSF52540">
    <property type="entry name" value="P-loop containing nucleoside triphosphate hydrolases"/>
    <property type="match status" value="1"/>
</dbReference>
<keyword evidence="1" id="KW-0802">TPR repeat</keyword>
<dbReference type="EMBL" id="WWHY01000001">
    <property type="protein sequence ID" value="MYR34970.1"/>
    <property type="molecule type" value="Genomic_DNA"/>
</dbReference>
<accession>A0A7K2IYB0</accession>
<comment type="caution">
    <text evidence="3">The sequence shown here is derived from an EMBL/GenBank/DDBJ whole genome shotgun (WGS) entry which is preliminary data.</text>
</comment>
<sequence length="670" mass="73871">MTASTSPAEPRQLPPPSPFYVRRSSLERRIETAVERAHLEGRNALVVITGPAGVGKSALAARFLHDHPRLAGGGHFFVDLQGFTPGPPTDPHRALEGLLHSLGTEPKFVPTELQERAAWWRSATTRLRVALLLDDALSAAQVRVLLPGGAGHTIVVTSRVRLTALRLDGAVIVQVPPLETEEAVELLRRSSGEETTDGMERDAMRKIASLCGGFPVALCTVALAESDEKGGSWVRLEDELRTAQERLARLNSIGERIGVEVSLRGAFDLSYESLAPEQARTYRRLAWHPGVEITPLIASRLTGDAPPKSEKALRDLARQHLLIEQTPGRYRFHDLLRLHAEEKAAEYENDEAKEEGIARLARTFAELSIAADIALRPYVTSRIVKVDPAFADAAQAARWLDAEKGNLVDLIDLAGRHDLFQETLWLTEGLWSLFLHHGQAHLWLRAGEAAVLAARRSEDERTLGRLLNKRALVHSHLGRVEEAMADLAAAEEIWSRREEWKRVAQTRQRRGTLALDHGDLQEAVGFLEDALAADEHTGAEHHRAVTLFLLGRAHLATGSPEKALGFLERALPPLENSLYNRARARIALGSTLLALSRPEEARREVEAALREMVEHGSGPGQSEAWETLGEIHEHQGDLGAARTAYENALESLDEKDPARRRVQERLDGSG</sequence>
<proteinExistence type="predicted"/>
<feature type="region of interest" description="Disordered" evidence="2">
    <location>
        <begin position="1"/>
        <end position="20"/>
    </location>
</feature>
<dbReference type="Proteomes" id="UP000467124">
    <property type="component" value="Unassembled WGS sequence"/>
</dbReference>
<dbReference type="PANTHER" id="PTHR47691:SF3">
    <property type="entry name" value="HTH-TYPE TRANSCRIPTIONAL REGULATOR RV0890C-RELATED"/>
    <property type="match status" value="1"/>
</dbReference>
<dbReference type="RefSeq" id="WP_161111807.1">
    <property type="nucleotide sequence ID" value="NZ_WWHY01000001.1"/>
</dbReference>
<dbReference type="PROSITE" id="PS50005">
    <property type="entry name" value="TPR"/>
    <property type="match status" value="1"/>
</dbReference>
<dbReference type="InterPro" id="IPR019734">
    <property type="entry name" value="TPR_rpt"/>
</dbReference>
<dbReference type="InterPro" id="IPR011990">
    <property type="entry name" value="TPR-like_helical_dom_sf"/>
</dbReference>
<evidence type="ECO:0000256" key="1">
    <source>
        <dbReference type="PROSITE-ProRule" id="PRU00339"/>
    </source>
</evidence>
<dbReference type="GO" id="GO:0043531">
    <property type="term" value="F:ADP binding"/>
    <property type="evidence" value="ECO:0007669"/>
    <property type="project" value="InterPro"/>
</dbReference>
<organism evidence="3 4">
    <name type="scientific">Nocardiopsis alba</name>
    <dbReference type="NCBI Taxonomy" id="53437"/>
    <lineage>
        <taxon>Bacteria</taxon>
        <taxon>Bacillati</taxon>
        <taxon>Actinomycetota</taxon>
        <taxon>Actinomycetes</taxon>
        <taxon>Streptosporangiales</taxon>
        <taxon>Nocardiopsidaceae</taxon>
        <taxon>Nocardiopsis</taxon>
    </lineage>
</organism>
<evidence type="ECO:0000313" key="4">
    <source>
        <dbReference type="Proteomes" id="UP000467124"/>
    </source>
</evidence>
<protein>
    <submittedName>
        <fullName evidence="3">Tetratricopeptide repeat protein</fullName>
    </submittedName>
</protein>
<dbReference type="InterPro" id="IPR027417">
    <property type="entry name" value="P-loop_NTPase"/>
</dbReference>